<name>A0A4W3IMC5_CALMI</name>
<dbReference type="InterPro" id="IPR036869">
    <property type="entry name" value="J_dom_sf"/>
</dbReference>
<keyword evidence="5" id="KW-1185">Reference proteome</keyword>
<dbReference type="Ensembl" id="ENSCMIT00000022255.1">
    <property type="protein sequence ID" value="ENSCMIP00000021869.1"/>
    <property type="gene ID" value="ENSCMIG00000009925.1"/>
</dbReference>
<dbReference type="PANTHER" id="PTHR46919">
    <property type="entry name" value="ZINC FINGER, C3HC4 TYPE (RING FINGER) FAMILY PROTEIN"/>
    <property type="match status" value="1"/>
</dbReference>
<dbReference type="InterPro" id="IPR001623">
    <property type="entry name" value="DnaJ_domain"/>
</dbReference>
<reference evidence="4" key="4">
    <citation type="submission" date="2025-08" db="UniProtKB">
        <authorList>
            <consortium name="Ensembl"/>
        </authorList>
    </citation>
    <scope>IDENTIFICATION</scope>
</reference>
<evidence type="ECO:0000313" key="4">
    <source>
        <dbReference type="Ensembl" id="ENSCMIP00000021869.1"/>
    </source>
</evidence>
<evidence type="ECO:0000259" key="3">
    <source>
        <dbReference type="PROSITE" id="PS50910"/>
    </source>
</evidence>
<reference evidence="5" key="3">
    <citation type="journal article" date="2014" name="Nature">
        <title>Elephant shark genome provides unique insights into gnathostome evolution.</title>
        <authorList>
            <consortium name="International Elephant Shark Genome Sequencing Consortium"/>
            <person name="Venkatesh B."/>
            <person name="Lee A.P."/>
            <person name="Ravi V."/>
            <person name="Maurya A.K."/>
            <person name="Lian M.M."/>
            <person name="Swann J.B."/>
            <person name="Ohta Y."/>
            <person name="Flajnik M.F."/>
            <person name="Sutoh Y."/>
            <person name="Kasahara M."/>
            <person name="Hoon S."/>
            <person name="Gangu V."/>
            <person name="Roy S.W."/>
            <person name="Irimia M."/>
            <person name="Korzh V."/>
            <person name="Kondrychyn I."/>
            <person name="Lim Z.W."/>
            <person name="Tay B.H."/>
            <person name="Tohari S."/>
            <person name="Kong K.W."/>
            <person name="Ho S."/>
            <person name="Lorente-Galdos B."/>
            <person name="Quilez J."/>
            <person name="Marques-Bonet T."/>
            <person name="Raney B.J."/>
            <person name="Ingham P.W."/>
            <person name="Tay A."/>
            <person name="Hillier L.W."/>
            <person name="Minx P."/>
            <person name="Boehm T."/>
            <person name="Wilson R.K."/>
            <person name="Brenner S."/>
            <person name="Warren W.C."/>
        </authorList>
    </citation>
    <scope>NUCLEOTIDE SEQUENCE [LARGE SCALE GENOMIC DNA]</scope>
</reference>
<dbReference type="SMART" id="SM00748">
    <property type="entry name" value="HEPN"/>
    <property type="match status" value="1"/>
</dbReference>
<protein>
    <recommendedName>
        <fullName evidence="6">HEPN domain-containing protein</fullName>
    </recommendedName>
</protein>
<reference evidence="4" key="5">
    <citation type="submission" date="2025-09" db="UniProtKB">
        <authorList>
            <consortium name="Ensembl"/>
        </authorList>
    </citation>
    <scope>IDENTIFICATION</scope>
</reference>
<dbReference type="PROSITE" id="PS50910">
    <property type="entry name" value="HEPN"/>
    <property type="match status" value="1"/>
</dbReference>
<dbReference type="SUPFAM" id="SSF81593">
    <property type="entry name" value="Nucleotidyltransferase substrate binding subunit/domain"/>
    <property type="match status" value="1"/>
</dbReference>
<dbReference type="Proteomes" id="UP000314986">
    <property type="component" value="Unassembled WGS sequence"/>
</dbReference>
<dbReference type="GeneTree" id="ENSGT00390000016695"/>
<dbReference type="CDD" id="cd06257">
    <property type="entry name" value="DnaJ"/>
    <property type="match status" value="1"/>
</dbReference>
<dbReference type="PROSITE" id="PS50076">
    <property type="entry name" value="DNAJ_2"/>
    <property type="match status" value="1"/>
</dbReference>
<dbReference type="InParanoid" id="A0A4W3IMC5"/>
<dbReference type="OMA" id="EESICHK"/>
<dbReference type="Gene3D" id="1.20.120.330">
    <property type="entry name" value="Nucleotidyltransferases domain 2"/>
    <property type="match status" value="1"/>
</dbReference>
<evidence type="ECO:0000256" key="1">
    <source>
        <dbReference type="SAM" id="MobiDB-lite"/>
    </source>
</evidence>
<feature type="region of interest" description="Disordered" evidence="1">
    <location>
        <begin position="307"/>
        <end position="356"/>
    </location>
</feature>
<dbReference type="AlphaFoldDB" id="A0A4W3IMC5"/>
<reference evidence="5" key="1">
    <citation type="journal article" date="2006" name="Science">
        <title>Ancient noncoding elements conserved in the human genome.</title>
        <authorList>
            <person name="Venkatesh B."/>
            <person name="Kirkness E.F."/>
            <person name="Loh Y.H."/>
            <person name="Halpern A.L."/>
            <person name="Lee A.P."/>
            <person name="Johnson J."/>
            <person name="Dandona N."/>
            <person name="Viswanathan L.D."/>
            <person name="Tay A."/>
            <person name="Venter J.C."/>
            <person name="Strausberg R.L."/>
            <person name="Brenner S."/>
        </authorList>
    </citation>
    <scope>NUCLEOTIDE SEQUENCE [LARGE SCALE GENOMIC DNA]</scope>
</reference>
<proteinExistence type="predicted"/>
<dbReference type="InterPro" id="IPR007842">
    <property type="entry name" value="HEPN_dom"/>
</dbReference>
<feature type="domain" description="J" evidence="2">
    <location>
        <begin position="370"/>
        <end position="446"/>
    </location>
</feature>
<evidence type="ECO:0000313" key="5">
    <source>
        <dbReference type="Proteomes" id="UP000314986"/>
    </source>
</evidence>
<sequence length="640" mass="72926">MLVDLSQCYLSKDHAFHTKLIMLLPSKLRPRLLSSILEEILDEETPRMCQFGVLCSLQGRLQLLLSSEQFSTALVRIMKHENDNTYLANEEKATRLCKSLREGLKVSCFEKLQTSLRVKGCNSIPNSKSETLAFLKRYGNAVIHLYIQHSESKDINFLLALAMTLKSATDNLISDTSYLIAVLGCNDIYRINEKLDNLGVKYDSSTEPSKLELPLPGTPIPAEIHHLLLMDPLNVFYPGEYVGYLVDAEGGDIYGSYQPTYTYAIIVQEVEREGDENSSFLGKYFQIDIGYSEYKIVSSLDLYKFSRPDESSQGRDSTPTTPTSPTECHSPGPRMVPPHFPGRESHRTLPSKHHSPKKIKLHSLPEILREVTAVLEQAWRLPESERKKIIRRLYLKWHPDKNAENLEIATEVFKHLQNEINRLEKQGIVGPDYTDRTTRRTYSSSSARFQSEKFSFQRFYTSWNQEATSHKSERQHFKGRFTSTSGSSHSSRFFVPPTFKSVGNPIEARRWLRQARANFSAARNDLHKNANEWVCFKCYSAAKLALIAAEYSVKGKSDKDVRPTALAHKVEEYSHSLAGLGNDVSILEAYGVDGLRTQFPDLLPFPFIPNDKYTTDVAMRVMECTARIIIKLENFIQQKL</sequence>
<evidence type="ECO:0008006" key="6">
    <source>
        <dbReference type="Google" id="ProtNLM"/>
    </source>
</evidence>
<reference evidence="5" key="2">
    <citation type="journal article" date="2007" name="PLoS Biol.">
        <title>Survey sequencing and comparative analysis of the elephant shark (Callorhinchus milii) genome.</title>
        <authorList>
            <person name="Venkatesh B."/>
            <person name="Kirkness E.F."/>
            <person name="Loh Y.H."/>
            <person name="Halpern A.L."/>
            <person name="Lee A.P."/>
            <person name="Johnson J."/>
            <person name="Dandona N."/>
            <person name="Viswanathan L.D."/>
            <person name="Tay A."/>
            <person name="Venter J.C."/>
            <person name="Strausberg R.L."/>
            <person name="Brenner S."/>
        </authorList>
    </citation>
    <scope>NUCLEOTIDE SEQUENCE [LARGE SCALE GENOMIC DNA]</scope>
</reference>
<organism evidence="4 5">
    <name type="scientific">Callorhinchus milii</name>
    <name type="common">Ghost shark</name>
    <dbReference type="NCBI Taxonomy" id="7868"/>
    <lineage>
        <taxon>Eukaryota</taxon>
        <taxon>Metazoa</taxon>
        <taxon>Chordata</taxon>
        <taxon>Craniata</taxon>
        <taxon>Vertebrata</taxon>
        <taxon>Chondrichthyes</taxon>
        <taxon>Holocephali</taxon>
        <taxon>Chimaeriformes</taxon>
        <taxon>Callorhinchidae</taxon>
        <taxon>Callorhinchus</taxon>
    </lineage>
</organism>
<dbReference type="Gene3D" id="1.10.287.110">
    <property type="entry name" value="DnaJ domain"/>
    <property type="match status" value="1"/>
</dbReference>
<evidence type="ECO:0000259" key="2">
    <source>
        <dbReference type="PROSITE" id="PS50076"/>
    </source>
</evidence>
<dbReference type="STRING" id="7868.ENSCMIP00000021869"/>
<dbReference type="Pfam" id="PF05168">
    <property type="entry name" value="HEPN"/>
    <property type="match status" value="1"/>
</dbReference>
<dbReference type="SUPFAM" id="SSF46565">
    <property type="entry name" value="Chaperone J-domain"/>
    <property type="match status" value="1"/>
</dbReference>
<feature type="domain" description="HEPN" evidence="3">
    <location>
        <begin position="512"/>
        <end position="628"/>
    </location>
</feature>
<feature type="compositionally biased region" description="Low complexity" evidence="1">
    <location>
        <begin position="317"/>
        <end position="326"/>
    </location>
</feature>
<accession>A0A4W3IMC5</accession>
<dbReference type="PANTHER" id="PTHR46919:SF4">
    <property type="entry name" value="SACSIN ISOFORM X1"/>
    <property type="match status" value="1"/>
</dbReference>